<dbReference type="InterPro" id="IPR006171">
    <property type="entry name" value="TOPRIM_dom"/>
</dbReference>
<feature type="active site" description="O-(5'-phospho-DNA)-tyrosine intermediate" evidence="10">
    <location>
        <position position="330"/>
    </location>
</feature>
<dbReference type="GO" id="GO:0005694">
    <property type="term" value="C:chromosome"/>
    <property type="evidence" value="ECO:0007669"/>
    <property type="project" value="InterPro"/>
</dbReference>
<dbReference type="CDD" id="cd03363">
    <property type="entry name" value="TOPRIM_TopoIA_TopoI"/>
    <property type="match status" value="1"/>
</dbReference>
<dbReference type="InterPro" id="IPR028612">
    <property type="entry name" value="Topoisom_1_IA"/>
</dbReference>
<dbReference type="PROSITE" id="PS52039">
    <property type="entry name" value="TOPO_IA_2"/>
    <property type="match status" value="1"/>
</dbReference>
<evidence type="ECO:0000259" key="12">
    <source>
        <dbReference type="PROSITE" id="PS52039"/>
    </source>
</evidence>
<evidence type="ECO:0000256" key="1">
    <source>
        <dbReference type="ARBA" id="ARBA00000213"/>
    </source>
</evidence>
<dbReference type="GO" id="GO:0006265">
    <property type="term" value="P:DNA topological change"/>
    <property type="evidence" value="ECO:0007669"/>
    <property type="project" value="UniProtKB-UniRule"/>
</dbReference>
<dbReference type="PRINTS" id="PR00417">
    <property type="entry name" value="PRTPISMRASEI"/>
</dbReference>
<name>A0A1I1D3T0_BREAD</name>
<dbReference type="EMBL" id="FOKY01000001">
    <property type="protein sequence ID" value="SFB67748.1"/>
    <property type="molecule type" value="Genomic_DNA"/>
</dbReference>
<feature type="site" description="Interaction with DNA" evidence="10">
    <location>
        <position position="47"/>
    </location>
</feature>
<evidence type="ECO:0000256" key="6">
    <source>
        <dbReference type="ARBA" id="ARBA00022842"/>
    </source>
</evidence>
<dbReference type="Pfam" id="PF01396">
    <property type="entry name" value="Zn_ribbon_Top1"/>
    <property type="match status" value="2"/>
</dbReference>
<keyword evidence="8 10" id="KW-0238">DNA-binding</keyword>
<dbReference type="GO" id="GO:0008270">
    <property type="term" value="F:zinc ion binding"/>
    <property type="evidence" value="ECO:0007669"/>
    <property type="project" value="UniProtKB-KW"/>
</dbReference>
<evidence type="ECO:0000256" key="3">
    <source>
        <dbReference type="ARBA" id="ARBA00022723"/>
    </source>
</evidence>
<dbReference type="Gene3D" id="1.10.460.10">
    <property type="entry name" value="Topoisomerase I, domain 2"/>
    <property type="match status" value="1"/>
</dbReference>
<dbReference type="SMART" id="SM00437">
    <property type="entry name" value="TOP1Ac"/>
    <property type="match status" value="1"/>
</dbReference>
<accession>A0A1I1D3T0</accession>
<dbReference type="Gene3D" id="3.30.65.10">
    <property type="entry name" value="Bacterial Topoisomerase I, domain 1"/>
    <property type="match status" value="2"/>
</dbReference>
<evidence type="ECO:0000256" key="5">
    <source>
        <dbReference type="ARBA" id="ARBA00022833"/>
    </source>
</evidence>
<dbReference type="NCBIfam" id="TIGR01051">
    <property type="entry name" value="topA_bact"/>
    <property type="match status" value="1"/>
</dbReference>
<evidence type="ECO:0000256" key="9">
    <source>
        <dbReference type="ARBA" id="ARBA00023235"/>
    </source>
</evidence>
<feature type="site" description="Interaction with DNA" evidence="10">
    <location>
        <position position="163"/>
    </location>
</feature>
<feature type="domain" description="Toprim" evidence="11">
    <location>
        <begin position="17"/>
        <end position="134"/>
    </location>
</feature>
<dbReference type="Proteomes" id="UP000240042">
    <property type="component" value="Unassembled WGS sequence"/>
</dbReference>
<dbReference type="InterPro" id="IPR003602">
    <property type="entry name" value="Topo_IA_DNA-bd_dom"/>
</dbReference>
<dbReference type="PROSITE" id="PS00396">
    <property type="entry name" value="TOPO_IA_1"/>
    <property type="match status" value="1"/>
</dbReference>
<dbReference type="EC" id="5.6.2.1" evidence="10"/>
<protein>
    <recommendedName>
        <fullName evidence="10">DNA topoisomerase 1</fullName>
        <ecNumber evidence="10">5.6.2.1</ecNumber>
    </recommendedName>
    <alternativeName>
        <fullName evidence="10">DNA topoisomerase I</fullName>
    </alternativeName>
</protein>
<feature type="region of interest" description="Interaction with DNA" evidence="10">
    <location>
        <begin position="183"/>
        <end position="188"/>
    </location>
</feature>
<comment type="subunit">
    <text evidence="10">Monomer.</text>
</comment>
<dbReference type="SMART" id="SM00436">
    <property type="entry name" value="TOP1Bc"/>
    <property type="match status" value="1"/>
</dbReference>
<comment type="similarity">
    <text evidence="2 10">Belongs to the type IA topoisomerase family.</text>
</comment>
<feature type="domain" description="Topo IA-type catalytic" evidence="12">
    <location>
        <begin position="149"/>
        <end position="587"/>
    </location>
</feature>
<dbReference type="Gene3D" id="1.10.290.10">
    <property type="entry name" value="Topoisomerase I, domain 4"/>
    <property type="match status" value="1"/>
</dbReference>
<dbReference type="RefSeq" id="WP_092317088.1">
    <property type="nucleotide sequence ID" value="NZ_FOKY01000001.1"/>
</dbReference>
<dbReference type="InterPro" id="IPR023406">
    <property type="entry name" value="Topo_IA_AS"/>
</dbReference>
<evidence type="ECO:0000259" key="11">
    <source>
        <dbReference type="PROSITE" id="PS50880"/>
    </source>
</evidence>
<dbReference type="InterPro" id="IPR003601">
    <property type="entry name" value="Topo_IA_2"/>
</dbReference>
<dbReference type="InterPro" id="IPR000380">
    <property type="entry name" value="Topo_IA"/>
</dbReference>
<evidence type="ECO:0000256" key="10">
    <source>
        <dbReference type="HAMAP-Rule" id="MF_00952"/>
    </source>
</evidence>
<dbReference type="Gene3D" id="3.40.50.140">
    <property type="match status" value="1"/>
</dbReference>
<dbReference type="InterPro" id="IPR005733">
    <property type="entry name" value="TopoI_bac-type"/>
</dbReference>
<evidence type="ECO:0000256" key="7">
    <source>
        <dbReference type="ARBA" id="ARBA00023029"/>
    </source>
</evidence>
<dbReference type="InterPro" id="IPR013497">
    <property type="entry name" value="Topo_IA_cen"/>
</dbReference>
<dbReference type="PROSITE" id="PS50880">
    <property type="entry name" value="TOPRIM"/>
    <property type="match status" value="1"/>
</dbReference>
<dbReference type="Gene3D" id="2.70.20.10">
    <property type="entry name" value="Topoisomerase I, domain 3"/>
    <property type="match status" value="1"/>
</dbReference>
<dbReference type="OrthoDB" id="9804262at2"/>
<dbReference type="SMART" id="SM00493">
    <property type="entry name" value="TOPRIM"/>
    <property type="match status" value="1"/>
</dbReference>
<organism evidence="13 14">
    <name type="scientific">Brevinema andersonii</name>
    <dbReference type="NCBI Taxonomy" id="34097"/>
    <lineage>
        <taxon>Bacteria</taxon>
        <taxon>Pseudomonadati</taxon>
        <taxon>Spirochaetota</taxon>
        <taxon>Spirochaetia</taxon>
        <taxon>Brevinematales</taxon>
        <taxon>Brevinemataceae</taxon>
        <taxon>Brevinema</taxon>
    </lineage>
</organism>
<feature type="site" description="Interaction with DNA" evidence="10">
    <location>
        <position position="160"/>
    </location>
</feature>
<dbReference type="STRING" id="34097.SAMN02745150_00101"/>
<dbReference type="SUPFAM" id="SSF57783">
    <property type="entry name" value="Zinc beta-ribbon"/>
    <property type="match status" value="2"/>
</dbReference>
<dbReference type="Pfam" id="PF01131">
    <property type="entry name" value="Topoisom_bac"/>
    <property type="match status" value="1"/>
</dbReference>
<dbReference type="InterPro" id="IPR013824">
    <property type="entry name" value="Topo_IA_cen_sub1"/>
</dbReference>
<dbReference type="Pfam" id="PF01751">
    <property type="entry name" value="Toprim"/>
    <property type="match status" value="1"/>
</dbReference>
<comment type="catalytic activity">
    <reaction evidence="1 10">
        <text>ATP-independent breakage of single-stranded DNA, followed by passage and rejoining.</text>
        <dbReference type="EC" id="5.6.2.1"/>
    </reaction>
</comment>
<feature type="site" description="Interaction with DNA" evidence="10">
    <location>
        <position position="519"/>
    </location>
</feature>
<proteinExistence type="inferred from homology"/>
<feature type="site" description="Interaction with DNA" evidence="10">
    <location>
        <position position="168"/>
    </location>
</feature>
<feature type="site" description="Interaction with DNA" evidence="10">
    <location>
        <position position="175"/>
    </location>
</feature>
<dbReference type="GO" id="GO:0003677">
    <property type="term" value="F:DNA binding"/>
    <property type="evidence" value="ECO:0007669"/>
    <property type="project" value="UniProtKB-KW"/>
</dbReference>
<dbReference type="CDD" id="cd00186">
    <property type="entry name" value="TOP1Ac"/>
    <property type="match status" value="1"/>
</dbReference>
<feature type="site" description="Interaction with DNA" evidence="10">
    <location>
        <position position="159"/>
    </location>
</feature>
<dbReference type="PANTHER" id="PTHR42785:SF1">
    <property type="entry name" value="DNA TOPOISOMERASE"/>
    <property type="match status" value="1"/>
</dbReference>
<comment type="function">
    <text evidence="10">Releases the supercoiling and torsional tension of DNA, which is introduced during the DNA replication and transcription, by transiently cleaving and rejoining one strand of the DNA duplex. Introduces a single-strand break via transesterification at a target site in duplex DNA. The scissile phosphodiester is attacked by the catalytic tyrosine of the enzyme, resulting in the formation of a DNA-(5'-phosphotyrosyl)-enzyme intermediate and the expulsion of a 3'-OH DNA strand. The free DNA strand then undergoes passage around the unbroken strand, thus removing DNA supercoils. Finally, in the religation step, the DNA 3'-OH attacks the covalent intermediate to expel the active-site tyrosine and restore the DNA phosphodiester backbone.</text>
</comment>
<keyword evidence="7 10" id="KW-0799">Topoisomerase</keyword>
<keyword evidence="14" id="KW-1185">Reference proteome</keyword>
<evidence type="ECO:0000256" key="4">
    <source>
        <dbReference type="ARBA" id="ARBA00022771"/>
    </source>
</evidence>
<dbReference type="InterPro" id="IPR013825">
    <property type="entry name" value="Topo_IA_cen_sub2"/>
</dbReference>
<dbReference type="AlphaFoldDB" id="A0A1I1D3T0"/>
<evidence type="ECO:0000256" key="8">
    <source>
        <dbReference type="ARBA" id="ARBA00023125"/>
    </source>
</evidence>
<dbReference type="InterPro" id="IPR013826">
    <property type="entry name" value="Topo_IA_cen_sub3"/>
</dbReference>
<keyword evidence="5" id="KW-0862">Zinc</keyword>
<dbReference type="PANTHER" id="PTHR42785">
    <property type="entry name" value="DNA TOPOISOMERASE, TYPE IA, CORE"/>
    <property type="match status" value="1"/>
</dbReference>
<dbReference type="GO" id="GO:0003917">
    <property type="term" value="F:DNA topoisomerase type I (single strand cut, ATP-independent) activity"/>
    <property type="evidence" value="ECO:0007669"/>
    <property type="project" value="UniProtKB-UniRule"/>
</dbReference>
<feature type="site" description="Interaction with DNA" evidence="10">
    <location>
        <position position="332"/>
    </location>
</feature>
<keyword evidence="6" id="KW-0460">Magnesium</keyword>
<dbReference type="HAMAP" id="MF_00952">
    <property type="entry name" value="Topoisom_1_prok"/>
    <property type="match status" value="1"/>
</dbReference>
<evidence type="ECO:0000313" key="13">
    <source>
        <dbReference type="EMBL" id="SFB67748.1"/>
    </source>
</evidence>
<dbReference type="SUPFAM" id="SSF56712">
    <property type="entry name" value="Prokaryotic type I DNA topoisomerase"/>
    <property type="match status" value="1"/>
</dbReference>
<evidence type="ECO:0000313" key="14">
    <source>
        <dbReference type="Proteomes" id="UP000240042"/>
    </source>
</evidence>
<dbReference type="InterPro" id="IPR023405">
    <property type="entry name" value="Topo_IA_core_domain"/>
</dbReference>
<reference evidence="14" key="1">
    <citation type="submission" date="2016-10" db="EMBL/GenBank/DDBJ databases">
        <authorList>
            <person name="Varghese N."/>
            <person name="Submissions S."/>
        </authorList>
    </citation>
    <scope>NUCLEOTIDE SEQUENCE [LARGE SCALE GENOMIC DNA]</scope>
    <source>
        <strain evidence="14">ATCC 43811</strain>
    </source>
</reference>
<dbReference type="InterPro" id="IPR034149">
    <property type="entry name" value="TOPRIM_TopoI"/>
</dbReference>
<sequence length="718" mass="80780">MAVKHKSTTSKKTKKLTKLVIVESPSKAATLRKYLGSSYTIKASAGHVIDLPKSTLGIDTQTFEPRYIVMRDRSKVIKELAEALKSSSEVLLASDPDREGEAIARHLKNYFEEKVIPKLKRNIPIKRIRFLEITKDAVLNAVAAPTDIEENLVNAQQGRRVIDRLFGYELSPLLWKKVKGKLSAGRVQSTALRLIVEREHEIRVFVPQEYWTLDAELTAGKHKFTAALSRYQGRRVVTPNDFNNDKTQCVVRSEKEMNAIVYTLKNAHFIVEEAKKSTSTTKTSAPFITSTLQQSANNLLGWAAAKTMRTAQELYEGVDLSSSRTGLITYMRTDSTRISPGAAQDAAEFIKNNYGSEYLPKTRNSFSNKKSAQDAHEAIRPTDVTLHPDEIKQFLSNDQYKLYNLIWRKFVASQMAPVEREVESLSIAAAECVFYTSGSRVVFDGFQRVWTFASDKKDPKLPPRLDKGALLKCERLDPEQKFTQPLPRYTEATLVKTMEELGIGRPSTYAPTMMTLSKRYYVKKDGRSLIPTELGEAVNKLLTDNFSSLINAEFTADMEEKLDAVEENRVPWKDVVRAFYTPFHKTVADAYERVDSIKGAFDEKTDEICDKCGKPMLKKLGKYGYFLACSGWPECSNAKPIPYGNCPKCLEGKVVEKRGGRRGAFYACTGYPECDFIVNMKPSGKVCPKDGTPLFPKSGENNTPICLREGCSYSEQED</sequence>
<evidence type="ECO:0000256" key="2">
    <source>
        <dbReference type="ARBA" id="ARBA00009446"/>
    </source>
</evidence>
<dbReference type="InterPro" id="IPR013498">
    <property type="entry name" value="Topo_IA_Znf"/>
</dbReference>
<keyword evidence="9 10" id="KW-0413">Isomerase</keyword>
<keyword evidence="4" id="KW-0863">Zinc-finger</keyword>
<keyword evidence="3" id="KW-0479">Metal-binding</keyword>
<gene>
    <name evidence="10" type="primary">topA</name>
    <name evidence="13" type="ORF">SAMN02745150_00101</name>
</gene>